<dbReference type="PANTHER" id="PTHR42901:SF1">
    <property type="entry name" value="ALCOHOL DEHYDROGENASE"/>
    <property type="match status" value="1"/>
</dbReference>
<evidence type="ECO:0000256" key="1">
    <source>
        <dbReference type="ARBA" id="ARBA00006484"/>
    </source>
</evidence>
<proteinExistence type="inferred from homology"/>
<gene>
    <name evidence="4" type="ORF">DM02DRAFT_601233</name>
</gene>
<dbReference type="InterPro" id="IPR057326">
    <property type="entry name" value="KR_dom"/>
</dbReference>
<dbReference type="Gene3D" id="3.40.50.720">
    <property type="entry name" value="NAD(P)-binding Rossmann-like Domain"/>
    <property type="match status" value="1"/>
</dbReference>
<dbReference type="STRING" id="97972.A0A2V1DCC5"/>
<name>A0A2V1DCC5_9PLEO</name>
<dbReference type="InterPro" id="IPR036291">
    <property type="entry name" value="NAD(P)-bd_dom_sf"/>
</dbReference>
<dbReference type="OrthoDB" id="1933717at2759"/>
<dbReference type="InterPro" id="IPR002347">
    <property type="entry name" value="SDR_fam"/>
</dbReference>
<dbReference type="EMBL" id="KZ805504">
    <property type="protein sequence ID" value="PVH95213.1"/>
    <property type="molecule type" value="Genomic_DNA"/>
</dbReference>
<evidence type="ECO:0000313" key="4">
    <source>
        <dbReference type="EMBL" id="PVH95213.1"/>
    </source>
</evidence>
<dbReference type="GO" id="GO:0016491">
    <property type="term" value="F:oxidoreductase activity"/>
    <property type="evidence" value="ECO:0007669"/>
    <property type="project" value="UniProtKB-KW"/>
</dbReference>
<protein>
    <submittedName>
        <fullName evidence="4">NAD(P)-binding protein</fullName>
    </submittedName>
</protein>
<evidence type="ECO:0000256" key="2">
    <source>
        <dbReference type="ARBA" id="ARBA00023002"/>
    </source>
</evidence>
<dbReference type="SMART" id="SM00822">
    <property type="entry name" value="PKS_KR"/>
    <property type="match status" value="1"/>
</dbReference>
<feature type="domain" description="Ketoreductase" evidence="3">
    <location>
        <begin position="33"/>
        <end position="232"/>
    </location>
</feature>
<evidence type="ECO:0000259" key="3">
    <source>
        <dbReference type="SMART" id="SM00822"/>
    </source>
</evidence>
<reference evidence="4 5" key="1">
    <citation type="journal article" date="2018" name="Sci. Rep.">
        <title>Comparative genomics provides insights into the lifestyle and reveals functional heterogeneity of dark septate endophytic fungi.</title>
        <authorList>
            <person name="Knapp D.G."/>
            <person name="Nemeth J.B."/>
            <person name="Barry K."/>
            <person name="Hainaut M."/>
            <person name="Henrissat B."/>
            <person name="Johnson J."/>
            <person name="Kuo A."/>
            <person name="Lim J.H.P."/>
            <person name="Lipzen A."/>
            <person name="Nolan M."/>
            <person name="Ohm R.A."/>
            <person name="Tamas L."/>
            <person name="Grigoriev I.V."/>
            <person name="Spatafora J.W."/>
            <person name="Nagy L.G."/>
            <person name="Kovacs G.M."/>
        </authorList>
    </citation>
    <scope>NUCLEOTIDE SEQUENCE [LARGE SCALE GENOMIC DNA]</scope>
    <source>
        <strain evidence="4 5">DSE2036</strain>
    </source>
</reference>
<keyword evidence="5" id="KW-1185">Reference proteome</keyword>
<evidence type="ECO:0000313" key="5">
    <source>
        <dbReference type="Proteomes" id="UP000244855"/>
    </source>
</evidence>
<dbReference type="PRINTS" id="PR00081">
    <property type="entry name" value="GDHRDH"/>
</dbReference>
<dbReference type="PANTHER" id="PTHR42901">
    <property type="entry name" value="ALCOHOL DEHYDROGENASE"/>
    <property type="match status" value="1"/>
</dbReference>
<accession>A0A2V1DCC5</accession>
<dbReference type="SUPFAM" id="SSF51735">
    <property type="entry name" value="NAD(P)-binding Rossmann-fold domains"/>
    <property type="match status" value="1"/>
</dbReference>
<organism evidence="4 5">
    <name type="scientific">Periconia macrospinosa</name>
    <dbReference type="NCBI Taxonomy" id="97972"/>
    <lineage>
        <taxon>Eukaryota</taxon>
        <taxon>Fungi</taxon>
        <taxon>Dikarya</taxon>
        <taxon>Ascomycota</taxon>
        <taxon>Pezizomycotina</taxon>
        <taxon>Dothideomycetes</taxon>
        <taxon>Pleosporomycetidae</taxon>
        <taxon>Pleosporales</taxon>
        <taxon>Massarineae</taxon>
        <taxon>Periconiaceae</taxon>
        <taxon>Periconia</taxon>
    </lineage>
</organism>
<sequence>MQPPLPSPVPTWRNDIYPAIDPTTNPSLHQPGKTIIITGAGTGIGRTTSLAFAAAKASHIILMGRTQATLDETATLIKQKYPSTKTTIFAGSVTDATRIASLAELISSMPTTNGGGPGKWDTLILNAATLGPMSDPTSPCDSTILSVDVPSLLSVFETNTLSIVLFLQHLLPHAAPLATVVNVGSASGNLPARLSPGFGAYVASKAAGEKVVEEGKEGGGGVFITTIQPGVVPTQLFAAAGLKEGDLPMDTAELPAGFMVWLARKGGEMGGEGERVRRALGGRFVSANWDVGDVVERLCGEEGGWGEEKSNEGTLGLLGFPWGMSLGM</sequence>
<dbReference type="Pfam" id="PF00106">
    <property type="entry name" value="adh_short"/>
    <property type="match status" value="1"/>
</dbReference>
<dbReference type="Proteomes" id="UP000244855">
    <property type="component" value="Unassembled WGS sequence"/>
</dbReference>
<dbReference type="AlphaFoldDB" id="A0A2V1DCC5"/>
<comment type="similarity">
    <text evidence="1">Belongs to the short-chain dehydrogenases/reductases (SDR) family.</text>
</comment>
<dbReference type="CDD" id="cd05233">
    <property type="entry name" value="SDR_c"/>
    <property type="match status" value="1"/>
</dbReference>
<keyword evidence="2" id="KW-0560">Oxidoreductase</keyword>